<evidence type="ECO:0000313" key="2">
    <source>
        <dbReference type="Proteomes" id="UP000030653"/>
    </source>
</evidence>
<accession>M5FW26</accession>
<dbReference type="STRING" id="1858805.M5FW26"/>
<gene>
    <name evidence="1" type="ORF">DACRYDRAFT_109280</name>
</gene>
<keyword evidence="2" id="KW-1185">Reference proteome</keyword>
<organism evidence="1 2">
    <name type="scientific">Dacryopinax primogenitus (strain DJM 731)</name>
    <name type="common">Brown rot fungus</name>
    <dbReference type="NCBI Taxonomy" id="1858805"/>
    <lineage>
        <taxon>Eukaryota</taxon>
        <taxon>Fungi</taxon>
        <taxon>Dikarya</taxon>
        <taxon>Basidiomycota</taxon>
        <taxon>Agaricomycotina</taxon>
        <taxon>Dacrymycetes</taxon>
        <taxon>Dacrymycetales</taxon>
        <taxon>Dacrymycetaceae</taxon>
        <taxon>Dacryopinax</taxon>
    </lineage>
</organism>
<dbReference type="AlphaFoldDB" id="M5FW26"/>
<evidence type="ECO:0000313" key="1">
    <source>
        <dbReference type="EMBL" id="EJT99854.1"/>
    </source>
</evidence>
<reference evidence="1 2" key="1">
    <citation type="journal article" date="2012" name="Science">
        <title>The Paleozoic origin of enzymatic lignin decomposition reconstructed from 31 fungal genomes.</title>
        <authorList>
            <person name="Floudas D."/>
            <person name="Binder M."/>
            <person name="Riley R."/>
            <person name="Barry K."/>
            <person name="Blanchette R.A."/>
            <person name="Henrissat B."/>
            <person name="Martinez A.T."/>
            <person name="Otillar R."/>
            <person name="Spatafora J.W."/>
            <person name="Yadav J.S."/>
            <person name="Aerts A."/>
            <person name="Benoit I."/>
            <person name="Boyd A."/>
            <person name="Carlson A."/>
            <person name="Copeland A."/>
            <person name="Coutinho P.M."/>
            <person name="de Vries R.P."/>
            <person name="Ferreira P."/>
            <person name="Findley K."/>
            <person name="Foster B."/>
            <person name="Gaskell J."/>
            <person name="Glotzer D."/>
            <person name="Gorecki P."/>
            <person name="Heitman J."/>
            <person name="Hesse C."/>
            <person name="Hori C."/>
            <person name="Igarashi K."/>
            <person name="Jurgens J.A."/>
            <person name="Kallen N."/>
            <person name="Kersten P."/>
            <person name="Kohler A."/>
            <person name="Kuees U."/>
            <person name="Kumar T.K.A."/>
            <person name="Kuo A."/>
            <person name="LaButti K."/>
            <person name="Larrondo L.F."/>
            <person name="Lindquist E."/>
            <person name="Ling A."/>
            <person name="Lombard V."/>
            <person name="Lucas S."/>
            <person name="Lundell T."/>
            <person name="Martin R."/>
            <person name="McLaughlin D.J."/>
            <person name="Morgenstern I."/>
            <person name="Morin E."/>
            <person name="Murat C."/>
            <person name="Nagy L.G."/>
            <person name="Nolan M."/>
            <person name="Ohm R.A."/>
            <person name="Patyshakuliyeva A."/>
            <person name="Rokas A."/>
            <person name="Ruiz-Duenas F.J."/>
            <person name="Sabat G."/>
            <person name="Salamov A."/>
            <person name="Samejima M."/>
            <person name="Schmutz J."/>
            <person name="Slot J.C."/>
            <person name="St John F."/>
            <person name="Stenlid J."/>
            <person name="Sun H."/>
            <person name="Sun S."/>
            <person name="Syed K."/>
            <person name="Tsang A."/>
            <person name="Wiebenga A."/>
            <person name="Young D."/>
            <person name="Pisabarro A."/>
            <person name="Eastwood D.C."/>
            <person name="Martin F."/>
            <person name="Cullen D."/>
            <person name="Grigoriev I.V."/>
            <person name="Hibbett D.S."/>
        </authorList>
    </citation>
    <scope>NUCLEOTIDE SEQUENCE [LARGE SCALE GENOMIC DNA]</scope>
    <source>
        <strain evidence="1 2">DJM-731 SS1</strain>
    </source>
</reference>
<sequence>MSSTTPLDVFVENLLAAMFFETDDEKAIQAFEAGLSEDIRIEVNGAILPRPVYLGIVKGIRKDNVATDLGNPTLAMHVEDAEKQTGTVAQCGKFTLKNKSTGEEKTSSAGTIAKVEFRDGKRVMTSLTEVMS</sequence>
<dbReference type="OrthoDB" id="2562934at2759"/>
<protein>
    <submittedName>
        <fullName evidence="1">Uncharacterized protein</fullName>
    </submittedName>
</protein>
<dbReference type="Proteomes" id="UP000030653">
    <property type="component" value="Unassembled WGS sequence"/>
</dbReference>
<dbReference type="HOGENOM" id="CLU_133353_0_0_1"/>
<dbReference type="GeneID" id="63683919"/>
<dbReference type="RefSeq" id="XP_040626752.1">
    <property type="nucleotide sequence ID" value="XM_040768857.1"/>
</dbReference>
<name>M5FW26_DACPD</name>
<dbReference type="EMBL" id="JH795868">
    <property type="protein sequence ID" value="EJT99854.1"/>
    <property type="molecule type" value="Genomic_DNA"/>
</dbReference>
<proteinExistence type="predicted"/>